<keyword evidence="2" id="KW-1185">Reference proteome</keyword>
<dbReference type="RefSeq" id="WP_167274204.1">
    <property type="nucleotide sequence ID" value="NZ_JAASQJ010000004.1"/>
</dbReference>
<sequence length="98" mass="11524">METKDEFRARILTLMDEADEAIKIGSEVLIRKGHVMDLTEWVTIKEYCRRFDVKNTETVSNWIKRGIIPADDTMVIEEFNNIRMIRAKIYKVSETRSA</sequence>
<organism evidence="1 2">
    <name type="scientific">Dyadobacter arcticus</name>
    <dbReference type="NCBI Taxonomy" id="1078754"/>
    <lineage>
        <taxon>Bacteria</taxon>
        <taxon>Pseudomonadati</taxon>
        <taxon>Bacteroidota</taxon>
        <taxon>Cytophagia</taxon>
        <taxon>Cytophagales</taxon>
        <taxon>Spirosomataceae</taxon>
        <taxon>Dyadobacter</taxon>
    </lineage>
</organism>
<gene>
    <name evidence="1" type="ORF">FHS68_004209</name>
</gene>
<name>A0ABX0UPV2_9BACT</name>
<dbReference type="Proteomes" id="UP001179181">
    <property type="component" value="Unassembled WGS sequence"/>
</dbReference>
<protein>
    <recommendedName>
        <fullName evidence="3">Helix-turn-helix domain-containing protein</fullName>
    </recommendedName>
</protein>
<comment type="caution">
    <text evidence="1">The sequence shown here is derived from an EMBL/GenBank/DDBJ whole genome shotgun (WGS) entry which is preliminary data.</text>
</comment>
<evidence type="ECO:0000313" key="1">
    <source>
        <dbReference type="EMBL" id="NIJ55022.1"/>
    </source>
</evidence>
<proteinExistence type="predicted"/>
<evidence type="ECO:0008006" key="3">
    <source>
        <dbReference type="Google" id="ProtNLM"/>
    </source>
</evidence>
<evidence type="ECO:0000313" key="2">
    <source>
        <dbReference type="Proteomes" id="UP001179181"/>
    </source>
</evidence>
<accession>A0ABX0UPV2</accession>
<reference evidence="1 2" key="1">
    <citation type="submission" date="2020-03" db="EMBL/GenBank/DDBJ databases">
        <title>Genomic Encyclopedia of Type Strains, Phase IV (KMG-IV): sequencing the most valuable type-strain genomes for metagenomic binning, comparative biology and taxonomic classification.</title>
        <authorList>
            <person name="Goeker M."/>
        </authorList>
    </citation>
    <scope>NUCLEOTIDE SEQUENCE [LARGE SCALE GENOMIC DNA]</scope>
    <source>
        <strain evidence="1 2">DSM 102865</strain>
    </source>
</reference>
<dbReference type="EMBL" id="JAASQJ010000004">
    <property type="protein sequence ID" value="NIJ55022.1"/>
    <property type="molecule type" value="Genomic_DNA"/>
</dbReference>